<dbReference type="RefSeq" id="WP_235295049.1">
    <property type="nucleotide sequence ID" value="NZ_BSOH01000031.1"/>
</dbReference>
<dbReference type="Proteomes" id="UP001156666">
    <property type="component" value="Unassembled WGS sequence"/>
</dbReference>
<evidence type="ECO:0000256" key="4">
    <source>
        <dbReference type="ARBA" id="ARBA00022475"/>
    </source>
</evidence>
<evidence type="ECO:0000256" key="2">
    <source>
        <dbReference type="ARBA" id="ARBA00008445"/>
    </source>
</evidence>
<keyword evidence="8 10" id="KW-0811">Translocation</keyword>
<feature type="transmembrane region" description="Helical" evidence="10">
    <location>
        <begin position="55"/>
        <end position="74"/>
    </location>
</feature>
<evidence type="ECO:0000256" key="9">
    <source>
        <dbReference type="ARBA" id="ARBA00023136"/>
    </source>
</evidence>
<name>A0AA37WF83_9BACT</name>
<reference evidence="11" key="2">
    <citation type="submission" date="2023-01" db="EMBL/GenBank/DDBJ databases">
        <title>Draft genome sequence of Portibacter lacus strain NBRC 108769.</title>
        <authorList>
            <person name="Sun Q."/>
            <person name="Mori K."/>
        </authorList>
    </citation>
    <scope>NUCLEOTIDE SEQUENCE</scope>
    <source>
        <strain evidence="11">NBRC 108769</strain>
    </source>
</reference>
<keyword evidence="12" id="KW-1185">Reference proteome</keyword>
<keyword evidence="7 10" id="KW-1133">Transmembrane helix</keyword>
<dbReference type="GO" id="GO:0043952">
    <property type="term" value="P:protein transport by the Sec complex"/>
    <property type="evidence" value="ECO:0007669"/>
    <property type="project" value="TreeGrafter"/>
</dbReference>
<proteinExistence type="inferred from homology"/>
<accession>A0AA37WF83</accession>
<dbReference type="NCBIfam" id="TIGR00810">
    <property type="entry name" value="secG"/>
    <property type="match status" value="1"/>
</dbReference>
<dbReference type="InterPro" id="IPR004692">
    <property type="entry name" value="SecG"/>
</dbReference>
<dbReference type="AlphaFoldDB" id="A0AA37WF83"/>
<keyword evidence="6 10" id="KW-0653">Protein transport</keyword>
<comment type="caution">
    <text evidence="10">Lacks conserved residue(s) required for the propagation of feature annotation.</text>
</comment>
<organism evidence="11 12">
    <name type="scientific">Portibacter lacus</name>
    <dbReference type="NCBI Taxonomy" id="1099794"/>
    <lineage>
        <taxon>Bacteria</taxon>
        <taxon>Pseudomonadati</taxon>
        <taxon>Bacteroidota</taxon>
        <taxon>Saprospiria</taxon>
        <taxon>Saprospirales</taxon>
        <taxon>Haliscomenobacteraceae</taxon>
        <taxon>Portibacter</taxon>
    </lineage>
</organism>
<protein>
    <recommendedName>
        <fullName evidence="10">Protein-export membrane protein SecG</fullName>
    </recommendedName>
</protein>
<evidence type="ECO:0000256" key="8">
    <source>
        <dbReference type="ARBA" id="ARBA00023010"/>
    </source>
</evidence>
<gene>
    <name evidence="11" type="ORF">GCM10007940_42620</name>
</gene>
<keyword evidence="5 10" id="KW-0812">Transmembrane</keyword>
<evidence type="ECO:0000256" key="7">
    <source>
        <dbReference type="ARBA" id="ARBA00022989"/>
    </source>
</evidence>
<comment type="caution">
    <text evidence="11">The sequence shown here is derived from an EMBL/GenBank/DDBJ whole genome shotgun (WGS) entry which is preliminary data.</text>
</comment>
<dbReference type="Pfam" id="PF03840">
    <property type="entry name" value="SecG"/>
    <property type="match status" value="1"/>
</dbReference>
<evidence type="ECO:0000313" key="12">
    <source>
        <dbReference type="Proteomes" id="UP001156666"/>
    </source>
</evidence>
<dbReference type="EMBL" id="BSOH01000031">
    <property type="protein sequence ID" value="GLR19646.1"/>
    <property type="molecule type" value="Genomic_DNA"/>
</dbReference>
<dbReference type="GO" id="GO:0015450">
    <property type="term" value="F:protein-transporting ATPase activity"/>
    <property type="evidence" value="ECO:0007669"/>
    <property type="project" value="UniProtKB-UniRule"/>
</dbReference>
<evidence type="ECO:0000256" key="3">
    <source>
        <dbReference type="ARBA" id="ARBA00022448"/>
    </source>
</evidence>
<dbReference type="PRINTS" id="PR01651">
    <property type="entry name" value="SECGEXPORT"/>
</dbReference>
<evidence type="ECO:0000256" key="6">
    <source>
        <dbReference type="ARBA" id="ARBA00022927"/>
    </source>
</evidence>
<reference evidence="11" key="1">
    <citation type="journal article" date="2014" name="Int. J. Syst. Evol. Microbiol.">
        <title>Complete genome sequence of Corynebacterium casei LMG S-19264T (=DSM 44701T), isolated from a smear-ripened cheese.</title>
        <authorList>
            <consortium name="US DOE Joint Genome Institute (JGI-PGF)"/>
            <person name="Walter F."/>
            <person name="Albersmeier A."/>
            <person name="Kalinowski J."/>
            <person name="Ruckert C."/>
        </authorList>
    </citation>
    <scope>NUCLEOTIDE SEQUENCE</scope>
    <source>
        <strain evidence="11">NBRC 108769</strain>
    </source>
</reference>
<evidence type="ECO:0000256" key="10">
    <source>
        <dbReference type="RuleBase" id="RU365087"/>
    </source>
</evidence>
<dbReference type="PANTHER" id="PTHR34182:SF1">
    <property type="entry name" value="PROTEIN-EXPORT MEMBRANE PROTEIN SECG"/>
    <property type="match status" value="1"/>
</dbReference>
<evidence type="ECO:0000256" key="5">
    <source>
        <dbReference type="ARBA" id="ARBA00022692"/>
    </source>
</evidence>
<dbReference type="PANTHER" id="PTHR34182">
    <property type="entry name" value="PROTEIN-EXPORT MEMBRANE PROTEIN SECG"/>
    <property type="match status" value="1"/>
</dbReference>
<dbReference type="GO" id="GO:0005886">
    <property type="term" value="C:plasma membrane"/>
    <property type="evidence" value="ECO:0007669"/>
    <property type="project" value="UniProtKB-SubCell"/>
</dbReference>
<evidence type="ECO:0000256" key="1">
    <source>
        <dbReference type="ARBA" id="ARBA00004651"/>
    </source>
</evidence>
<sequence>MVNFLTVVIALICVLLMLVVLIQNPKGGGVDSTFGGQGANQMFGAAKSSDFIEKLTWGLAVALFAMCIVTVLVVNGQSVGLDGGGPPIRSQQG</sequence>
<comment type="function">
    <text evidence="10">Involved in protein export. Participates in an early event of protein translocation.</text>
</comment>
<comment type="subcellular location">
    <subcellularLocation>
        <location evidence="1 10">Cell membrane</location>
        <topology evidence="1 10">Multi-pass membrane protein</topology>
    </subcellularLocation>
</comment>
<keyword evidence="3 10" id="KW-0813">Transport</keyword>
<keyword evidence="4 10" id="KW-1003">Cell membrane</keyword>
<comment type="similarity">
    <text evidence="2 10">Belongs to the SecG family.</text>
</comment>
<dbReference type="GO" id="GO:0065002">
    <property type="term" value="P:intracellular protein transmembrane transport"/>
    <property type="evidence" value="ECO:0007669"/>
    <property type="project" value="TreeGrafter"/>
</dbReference>
<evidence type="ECO:0000313" key="11">
    <source>
        <dbReference type="EMBL" id="GLR19646.1"/>
    </source>
</evidence>
<dbReference type="GO" id="GO:0009306">
    <property type="term" value="P:protein secretion"/>
    <property type="evidence" value="ECO:0007669"/>
    <property type="project" value="UniProtKB-UniRule"/>
</dbReference>
<keyword evidence="9 10" id="KW-0472">Membrane</keyword>